<gene>
    <name evidence="1" type="ORF">AMD00_05235</name>
</gene>
<dbReference type="STRING" id="263475.AMD00_05235"/>
<organism evidence="1 2">
    <name type="scientific">Viridibacillus arvi</name>
    <dbReference type="NCBI Taxonomy" id="263475"/>
    <lineage>
        <taxon>Bacteria</taxon>
        <taxon>Bacillati</taxon>
        <taxon>Bacillota</taxon>
        <taxon>Bacilli</taxon>
        <taxon>Bacillales</taxon>
        <taxon>Caryophanaceae</taxon>
        <taxon>Viridibacillus</taxon>
    </lineage>
</organism>
<reference evidence="2" key="1">
    <citation type="submission" date="2015-08" db="EMBL/GenBank/DDBJ databases">
        <title>Fjat-10028 dsm 16317.</title>
        <authorList>
            <person name="Liu B."/>
            <person name="Wang J."/>
            <person name="Zhu Y."/>
            <person name="Liu G."/>
            <person name="Chen Q."/>
            <person name="Chen Z."/>
            <person name="Lan J."/>
            <person name="Che J."/>
            <person name="Ge C."/>
            <person name="Shi H."/>
            <person name="Pan Z."/>
            <person name="Liu X."/>
        </authorList>
    </citation>
    <scope>NUCLEOTIDE SEQUENCE [LARGE SCALE GENOMIC DNA]</scope>
    <source>
        <strain evidence="2">DSM 16317</strain>
    </source>
</reference>
<keyword evidence="2" id="KW-1185">Reference proteome</keyword>
<dbReference type="GeneID" id="301135505"/>
<evidence type="ECO:0000313" key="2">
    <source>
        <dbReference type="Proteomes" id="UP000036867"/>
    </source>
</evidence>
<comment type="caution">
    <text evidence="1">The sequence shown here is derived from an EMBL/GenBank/DDBJ whole genome shotgun (WGS) entry which is preliminary data.</text>
</comment>
<name>A0A0M0LL81_9BACL</name>
<dbReference type="Proteomes" id="UP000036867">
    <property type="component" value="Unassembled WGS sequence"/>
</dbReference>
<dbReference type="AlphaFoldDB" id="A0A0M0LL81"/>
<accession>A0A0M0LL81</accession>
<proteinExistence type="predicted"/>
<dbReference type="RefSeq" id="WP_053416004.1">
    <property type="nucleotide sequence ID" value="NZ_LILB01000001.1"/>
</dbReference>
<sequence length="330" mass="39602">MKQTLTIYLNVNEMAHELKQQLLDLLKNDNIHIKKGWENGTHLVLYGFSADELKKVKERLSNILEKYPTKLYDVDNYKKVYSKVNEKFYQNKYDLSNIYQNTIIERNHIPLSNLENINQKKLYLRIDKKLDNLFAEFYFKPKVLLEILELLLDFTLKFDEFWKENYSYSLKLFNPYVSHLSHFTGFVNSLNEMESDIIYNEFEERHDYNGNYIPKRNELFNSFLEIFSMVEEMIINKEINFFSPYKLEVILEGIDNENLALGHAKIYNNPQLINEMNVNTPLIVNKWFLNILYEKLLLMNINVKDKYYLNYSISMTYYGNILRGRLDGVR</sequence>
<evidence type="ECO:0000313" key="1">
    <source>
        <dbReference type="EMBL" id="KOO51840.1"/>
    </source>
</evidence>
<dbReference type="EMBL" id="LILB01000001">
    <property type="protein sequence ID" value="KOO51840.1"/>
    <property type="molecule type" value="Genomic_DNA"/>
</dbReference>
<protein>
    <submittedName>
        <fullName evidence="1">Uncharacterized protein</fullName>
    </submittedName>
</protein>
<dbReference type="OrthoDB" id="2809708at2"/>